<dbReference type="Pfam" id="PF13202">
    <property type="entry name" value="EF-hand_5"/>
    <property type="match status" value="1"/>
</dbReference>
<dbReference type="PROSITE" id="PS50222">
    <property type="entry name" value="EF_HAND_2"/>
    <property type="match status" value="1"/>
</dbReference>
<dbReference type="HOGENOM" id="CLU_096561_1_0_1"/>
<accession>G8YEX6</accession>
<dbReference type="SUPFAM" id="SSF47473">
    <property type="entry name" value="EF-hand"/>
    <property type="match status" value="1"/>
</dbReference>
<keyword evidence="2" id="KW-0106">Calcium</keyword>
<feature type="domain" description="EF-hand" evidence="4">
    <location>
        <begin position="99"/>
        <end position="134"/>
    </location>
</feature>
<dbReference type="PANTHER" id="PTHR19237:SF20">
    <property type="entry name" value="NUCLEOBINDIN 1"/>
    <property type="match status" value="1"/>
</dbReference>
<dbReference type="FunFam" id="1.10.238.10:FF:000309">
    <property type="entry name" value="Chromosome 21, whole genome shotgun sequence"/>
    <property type="match status" value="1"/>
</dbReference>
<gene>
    <name evidence="5" type="primary">Piso0_002391</name>
    <name evidence="5" type="ORF">GNLVRS01_PISO0I09160g</name>
</gene>
<dbReference type="GO" id="GO:0005793">
    <property type="term" value="C:endoplasmic reticulum-Golgi intermediate compartment"/>
    <property type="evidence" value="ECO:0007669"/>
    <property type="project" value="TreeGrafter"/>
</dbReference>
<dbReference type="OrthoDB" id="289247at2759"/>
<dbReference type="Gene3D" id="1.10.238.10">
    <property type="entry name" value="EF-hand"/>
    <property type="match status" value="1"/>
</dbReference>
<dbReference type="EMBL" id="FO082051">
    <property type="protein sequence ID" value="CCE81725.1"/>
    <property type="molecule type" value="Genomic_DNA"/>
</dbReference>
<dbReference type="InParanoid" id="G8YEX6"/>
<evidence type="ECO:0000313" key="5">
    <source>
        <dbReference type="EMBL" id="CCE81725.1"/>
    </source>
</evidence>
<dbReference type="FunCoup" id="G8YEX6">
    <property type="interactions" value="73"/>
</dbReference>
<dbReference type="InterPro" id="IPR011992">
    <property type="entry name" value="EF-hand-dom_pair"/>
</dbReference>
<feature type="chain" id="PRO_5003519079" evidence="3">
    <location>
        <begin position="18"/>
        <end position="219"/>
    </location>
</feature>
<evidence type="ECO:0000256" key="1">
    <source>
        <dbReference type="ARBA" id="ARBA00022729"/>
    </source>
</evidence>
<dbReference type="STRING" id="559304.G8YEX6"/>
<reference evidence="5 6" key="1">
    <citation type="journal article" date="2012" name="G3 (Bethesda)">
        <title>Pichia sorbitophila, an interspecies yeast hybrid reveals early steps of genome resolution following polyploidization.</title>
        <authorList>
            <person name="Leh Louis V."/>
            <person name="Despons L."/>
            <person name="Friedrich A."/>
            <person name="Martin T."/>
            <person name="Durrens P."/>
            <person name="Casaregola S."/>
            <person name="Neuveglise C."/>
            <person name="Fairhead C."/>
            <person name="Marck C."/>
            <person name="Cruz J.A."/>
            <person name="Straub M.L."/>
            <person name="Kugler V."/>
            <person name="Sacerdot C."/>
            <person name="Uzunov Z."/>
            <person name="Thierry A."/>
            <person name="Weiss S."/>
            <person name="Bleykasten C."/>
            <person name="De Montigny J."/>
            <person name="Jacques N."/>
            <person name="Jung P."/>
            <person name="Lemaire M."/>
            <person name="Mallet S."/>
            <person name="Morel G."/>
            <person name="Richard G.F."/>
            <person name="Sarkar A."/>
            <person name="Savel G."/>
            <person name="Schacherer J."/>
            <person name="Seret M.L."/>
            <person name="Talla E."/>
            <person name="Samson G."/>
            <person name="Jubin C."/>
            <person name="Poulain J."/>
            <person name="Vacherie B."/>
            <person name="Barbe V."/>
            <person name="Pelletier E."/>
            <person name="Sherman D.J."/>
            <person name="Westhof E."/>
            <person name="Weissenbach J."/>
            <person name="Baret P.V."/>
            <person name="Wincker P."/>
            <person name="Gaillardin C."/>
            <person name="Dujon B."/>
            <person name="Souciet J.L."/>
        </authorList>
    </citation>
    <scope>NUCLEOTIDE SEQUENCE [LARGE SCALE GENOMIC DNA]</scope>
    <source>
        <strain evidence="6">ATCC MYA-4447 / BCRC 22081 / CBS 7064 / NBRC 10061 / NRRL Y-12695</strain>
    </source>
</reference>
<dbReference type="InterPro" id="IPR018247">
    <property type="entry name" value="EF_Hand_1_Ca_BS"/>
</dbReference>
<organism evidence="5 6">
    <name type="scientific">Pichia sorbitophila (strain ATCC MYA-4447 / BCRC 22081 / CBS 7064 / NBRC 10061 / NRRL Y-12695)</name>
    <name type="common">Hybrid yeast</name>
    <dbReference type="NCBI Taxonomy" id="559304"/>
    <lineage>
        <taxon>Eukaryota</taxon>
        <taxon>Fungi</taxon>
        <taxon>Dikarya</taxon>
        <taxon>Ascomycota</taxon>
        <taxon>Saccharomycotina</taxon>
        <taxon>Pichiomycetes</taxon>
        <taxon>Debaryomycetaceae</taxon>
        <taxon>Millerozyma</taxon>
    </lineage>
</organism>
<evidence type="ECO:0000313" key="6">
    <source>
        <dbReference type="Proteomes" id="UP000005222"/>
    </source>
</evidence>
<dbReference type="GO" id="GO:0005509">
    <property type="term" value="F:calcium ion binding"/>
    <property type="evidence" value="ECO:0007669"/>
    <property type="project" value="InterPro"/>
</dbReference>
<name>G8YEX6_PICSO</name>
<dbReference type="InterPro" id="IPR040250">
    <property type="entry name" value="Nucleobindin"/>
</dbReference>
<dbReference type="Proteomes" id="UP000005222">
    <property type="component" value="Chromosome I"/>
</dbReference>
<feature type="signal peptide" evidence="3">
    <location>
        <begin position="1"/>
        <end position="17"/>
    </location>
</feature>
<protein>
    <submittedName>
        <fullName evidence="5">Piso0_002391 protein</fullName>
    </submittedName>
</protein>
<keyword evidence="6" id="KW-1185">Reference proteome</keyword>
<dbReference type="AlphaFoldDB" id="G8YEX6"/>
<dbReference type="PROSITE" id="PS00018">
    <property type="entry name" value="EF_HAND_1"/>
    <property type="match status" value="1"/>
</dbReference>
<evidence type="ECO:0000259" key="4">
    <source>
        <dbReference type="PROSITE" id="PS50222"/>
    </source>
</evidence>
<evidence type="ECO:0000256" key="2">
    <source>
        <dbReference type="ARBA" id="ARBA00022837"/>
    </source>
</evidence>
<dbReference type="OMA" id="ADWMTKH"/>
<keyword evidence="1 3" id="KW-0732">Signal</keyword>
<dbReference type="SMART" id="SM00054">
    <property type="entry name" value="EFh"/>
    <property type="match status" value="1"/>
</dbReference>
<dbReference type="InterPro" id="IPR002048">
    <property type="entry name" value="EF_hand_dom"/>
</dbReference>
<proteinExistence type="predicted"/>
<evidence type="ECO:0000256" key="3">
    <source>
        <dbReference type="SAM" id="SignalP"/>
    </source>
</evidence>
<sequence length="219" mass="25157">MKVSIIALAGLLSCAVGQQVVADGKNGQPDWQNKHMAEEHHITEFDAEAFFKLHDLSNQGIWTRKDILSLYGLARDEIVGDGSGMGDHLHEQEAVSEEKKNEVVNKILALMDTNGDGVVSLEEWRTFVSKGNKLPDFGTGTGHHLDFESEYEEHHWKQYHMNEDPDVKIKHKEDIQHELLHHEHEIEESHKTSPDVRNVAKHYKFRVRTENIPPRYRKA</sequence>
<dbReference type="eggNOG" id="ENOG502QRFY">
    <property type="taxonomic scope" value="Eukaryota"/>
</dbReference>
<dbReference type="PANTHER" id="PTHR19237">
    <property type="entry name" value="NUCLEOBINDIN"/>
    <property type="match status" value="1"/>
</dbReference>